<accession>A0A2M8ZBS6</accession>
<reference evidence="1 2" key="1">
    <citation type="submission" date="2017-11" db="EMBL/GenBank/DDBJ databases">
        <title>Understudied soil microbes with underappreciated capabilities: Untangling the Clostridium saccharolyticum group.</title>
        <authorList>
            <person name="Leschine S."/>
        </authorList>
    </citation>
    <scope>NUCLEOTIDE SEQUENCE [LARGE SCALE GENOMIC DNA]</scope>
    <source>
        <strain evidence="1 2">18A</strain>
    </source>
</reference>
<proteinExistence type="predicted"/>
<dbReference type="EMBL" id="PGET01000001">
    <property type="protein sequence ID" value="PJJ30890.1"/>
    <property type="molecule type" value="Genomic_DNA"/>
</dbReference>
<dbReference type="AlphaFoldDB" id="A0A2M8ZBS6"/>
<dbReference type="InterPro" id="IPR009229">
    <property type="entry name" value="AgrD"/>
</dbReference>
<comment type="caution">
    <text evidence="1">The sequence shown here is derived from an EMBL/GenBank/DDBJ whole genome shotgun (WGS) entry which is preliminary data.</text>
</comment>
<evidence type="ECO:0000313" key="1">
    <source>
        <dbReference type="EMBL" id="PJJ30890.1"/>
    </source>
</evidence>
<evidence type="ECO:0000313" key="2">
    <source>
        <dbReference type="Proteomes" id="UP000231092"/>
    </source>
</evidence>
<protein>
    <submittedName>
        <fullName evidence="1">Cyclic lactone autoinducer peptide</fullName>
    </submittedName>
</protein>
<sequence>MMKNFKETALTLLSKAALSTSKKEANSACICIGYQPKMPDSVTNFKKNK</sequence>
<name>A0A2M8ZBS6_9FIRM</name>
<dbReference type="RefSeq" id="WP_242977049.1">
    <property type="nucleotide sequence ID" value="NZ_PGET01000001.1"/>
</dbReference>
<gene>
    <name evidence="1" type="ORF">H171_4510</name>
</gene>
<dbReference type="NCBIfam" id="TIGR04223">
    <property type="entry name" value="quorum_AgrD"/>
    <property type="match status" value="1"/>
</dbReference>
<organism evidence="1 2">
    <name type="scientific">[Clostridium] celerecrescens 18A</name>
    <dbReference type="NCBI Taxonomy" id="1286362"/>
    <lineage>
        <taxon>Bacteria</taxon>
        <taxon>Bacillati</taxon>
        <taxon>Bacillota</taxon>
        <taxon>Clostridia</taxon>
        <taxon>Lachnospirales</taxon>
        <taxon>Lachnospiraceae</taxon>
        <taxon>Lacrimispora</taxon>
    </lineage>
</organism>
<dbReference type="Proteomes" id="UP000231092">
    <property type="component" value="Unassembled WGS sequence"/>
</dbReference>